<evidence type="ECO:0000313" key="4">
    <source>
        <dbReference type="Proteomes" id="UP001596002"/>
    </source>
</evidence>
<dbReference type="PANTHER" id="PTHR44757:SF2">
    <property type="entry name" value="BIOFILM ARCHITECTURE MAINTENANCE PROTEIN MBAA"/>
    <property type="match status" value="1"/>
</dbReference>
<dbReference type="SMART" id="SM00267">
    <property type="entry name" value="GGDEF"/>
    <property type="match status" value="1"/>
</dbReference>
<dbReference type="SMART" id="SM00052">
    <property type="entry name" value="EAL"/>
    <property type="match status" value="1"/>
</dbReference>
<dbReference type="Pfam" id="PF00563">
    <property type="entry name" value="EAL"/>
    <property type="match status" value="1"/>
</dbReference>
<protein>
    <submittedName>
        <fullName evidence="3">Bifunctional diguanylate cyclase/phosphodiesterase</fullName>
    </submittedName>
</protein>
<dbReference type="InterPro" id="IPR052155">
    <property type="entry name" value="Biofilm_reg_signaling"/>
</dbReference>
<keyword evidence="4" id="KW-1185">Reference proteome</keyword>
<dbReference type="PROSITE" id="PS50883">
    <property type="entry name" value="EAL"/>
    <property type="match status" value="1"/>
</dbReference>
<dbReference type="SUPFAM" id="SSF141868">
    <property type="entry name" value="EAL domain-like"/>
    <property type="match status" value="1"/>
</dbReference>
<accession>A0ABV9PZS8</accession>
<proteinExistence type="predicted"/>
<evidence type="ECO:0000259" key="2">
    <source>
        <dbReference type="PROSITE" id="PS50887"/>
    </source>
</evidence>
<name>A0ABV9PZS8_9BACL</name>
<dbReference type="CDD" id="cd01949">
    <property type="entry name" value="GGDEF"/>
    <property type="match status" value="1"/>
</dbReference>
<gene>
    <name evidence="3" type="ORF">ACFO8Q_09270</name>
</gene>
<dbReference type="Proteomes" id="UP001596002">
    <property type="component" value="Unassembled WGS sequence"/>
</dbReference>
<feature type="domain" description="EAL" evidence="1">
    <location>
        <begin position="195"/>
        <end position="449"/>
    </location>
</feature>
<feature type="domain" description="GGDEF" evidence="2">
    <location>
        <begin position="53"/>
        <end position="186"/>
    </location>
</feature>
<dbReference type="InterPro" id="IPR001633">
    <property type="entry name" value="EAL_dom"/>
</dbReference>
<dbReference type="CDD" id="cd01948">
    <property type="entry name" value="EAL"/>
    <property type="match status" value="1"/>
</dbReference>
<dbReference type="Pfam" id="PF00990">
    <property type="entry name" value="GGDEF"/>
    <property type="match status" value="1"/>
</dbReference>
<dbReference type="PROSITE" id="PS50887">
    <property type="entry name" value="GGDEF"/>
    <property type="match status" value="1"/>
</dbReference>
<dbReference type="PANTHER" id="PTHR44757">
    <property type="entry name" value="DIGUANYLATE CYCLASE DGCP"/>
    <property type="match status" value="1"/>
</dbReference>
<dbReference type="InterPro" id="IPR043128">
    <property type="entry name" value="Rev_trsase/Diguanyl_cyclase"/>
</dbReference>
<dbReference type="InterPro" id="IPR029787">
    <property type="entry name" value="Nucleotide_cyclase"/>
</dbReference>
<reference evidence="4" key="1">
    <citation type="journal article" date="2019" name="Int. J. Syst. Evol. Microbiol.">
        <title>The Global Catalogue of Microorganisms (GCM) 10K type strain sequencing project: providing services to taxonomists for standard genome sequencing and annotation.</title>
        <authorList>
            <consortium name="The Broad Institute Genomics Platform"/>
            <consortium name="The Broad Institute Genome Sequencing Center for Infectious Disease"/>
            <person name="Wu L."/>
            <person name="Ma J."/>
        </authorList>
    </citation>
    <scope>NUCLEOTIDE SEQUENCE [LARGE SCALE GENOMIC DNA]</scope>
    <source>
        <strain evidence="4">WYCCWR 12678</strain>
    </source>
</reference>
<dbReference type="InterPro" id="IPR000160">
    <property type="entry name" value="GGDEF_dom"/>
</dbReference>
<comment type="caution">
    <text evidence="3">The sequence shown here is derived from an EMBL/GenBank/DDBJ whole genome shotgun (WGS) entry which is preliminary data.</text>
</comment>
<dbReference type="NCBIfam" id="TIGR00254">
    <property type="entry name" value="GGDEF"/>
    <property type="match status" value="1"/>
</dbReference>
<dbReference type="EMBL" id="JBHSHC010000070">
    <property type="protein sequence ID" value="MFC4767550.1"/>
    <property type="molecule type" value="Genomic_DNA"/>
</dbReference>
<dbReference type="Gene3D" id="3.20.20.450">
    <property type="entry name" value="EAL domain"/>
    <property type="match status" value="1"/>
</dbReference>
<dbReference type="Gene3D" id="3.30.70.270">
    <property type="match status" value="1"/>
</dbReference>
<dbReference type="SUPFAM" id="SSF55073">
    <property type="entry name" value="Nucleotide cyclase"/>
    <property type="match status" value="1"/>
</dbReference>
<dbReference type="RefSeq" id="WP_380025472.1">
    <property type="nucleotide sequence ID" value="NZ_JBHSHC010000070.1"/>
</dbReference>
<dbReference type="InterPro" id="IPR035919">
    <property type="entry name" value="EAL_sf"/>
</dbReference>
<evidence type="ECO:0000313" key="3">
    <source>
        <dbReference type="EMBL" id="MFC4767550.1"/>
    </source>
</evidence>
<organism evidence="3 4">
    <name type="scientific">Effusibacillus consociatus</name>
    <dbReference type="NCBI Taxonomy" id="1117041"/>
    <lineage>
        <taxon>Bacteria</taxon>
        <taxon>Bacillati</taxon>
        <taxon>Bacillota</taxon>
        <taxon>Bacilli</taxon>
        <taxon>Bacillales</taxon>
        <taxon>Alicyclobacillaceae</taxon>
        <taxon>Effusibacillus</taxon>
    </lineage>
</organism>
<evidence type="ECO:0000259" key="1">
    <source>
        <dbReference type="PROSITE" id="PS50883"/>
    </source>
</evidence>
<sequence>MTRAVYGSLTIIKQSKERLEFLAHYDTLTGLPNRLLFHERLSQAITWAQKQNQLIAVMFLDLDHFKLINDTFGHSMGDLLLQSVAERLKRSVGQNDMIARLGGDEFTVILSNIEHMEDVSKVARNIIDSFSQPFKMDGHEFFVTTSIGISLYPADGDGMETLVKNADAAMYQAKEHGGNNYQYYTSDMYDKTFDQLQMENLLHKALEQNEFEVHYQPQVDLHTNQIIGIEALIRWKHPERGLIPPAEFIPLAEKTGLIVPIGEWVLRTACSQIKAWQEVGLPSIRVAVNLSARQFQQQDLVDMVGRVLQETGLDARYLELEITESISMFNIDSINATLSELDELGVSISIDDFGTGHSSLGYLKHFPIDVLKIDRSFIRDIISDSDDTTILAAIITMAHDLKLEVIAEGVETEEQLSLLKQHHCDVVQGYLIGKPAPASEIEKLLSLNQVLYPSR</sequence>